<evidence type="ECO:0000313" key="3">
    <source>
        <dbReference type="Proteomes" id="UP001458070"/>
    </source>
</evidence>
<sequence length="436" mass="45958">MKNRREFIISGASAVGLLALSKQAKSGPQQAPAYLKVASGISQTGMASIRSFLPASFNASDPNADCTKYIQNAINERVQLFIPAGVYNVSPNPDSPEIKNAQSKGGSCINLLPGCAIIGVGTIRLLSGSYAGVGSIITNWDDDDLSDVIISGVRIDGNSQNVDGAINCINIIGSRGLTIDNVNAINPPARKGNGGIGIGLRSSKNNNGPVDSNITNCRVENCGYIGISIDRPNGVIISSCTVDGTNDNGIDIFGNDYSGGRFNSGESRNVIVSNSIIKNAKGSGIFLESCGDAVISACHIDNPGSNGIILNRMNSASLDNVISAVKIKGNGKGIGVKFKNTTGSTQLSGMRFEKLESSYHMDGAEFVFIDKGLHKDISGELIKITNKDKVRLNSSLIERQVYQGSQQPKLLNAEYSSAIANTTTDGIHWLNNNKVI</sequence>
<dbReference type="InterPro" id="IPR011050">
    <property type="entry name" value="Pectin_lyase_fold/virulence"/>
</dbReference>
<dbReference type="Proteomes" id="UP001458070">
    <property type="component" value="Unassembled WGS sequence"/>
</dbReference>
<evidence type="ECO:0000313" key="2">
    <source>
        <dbReference type="EMBL" id="MEM0627595.1"/>
    </source>
</evidence>
<evidence type="ECO:0000259" key="1">
    <source>
        <dbReference type="Pfam" id="PF13229"/>
    </source>
</evidence>
<gene>
    <name evidence="2" type="ORF">AAFL32_27365</name>
</gene>
<dbReference type="Pfam" id="PF13229">
    <property type="entry name" value="Beta_helix"/>
    <property type="match status" value="1"/>
</dbReference>
<feature type="domain" description="Right handed beta helix" evidence="1">
    <location>
        <begin position="148"/>
        <end position="319"/>
    </location>
</feature>
<dbReference type="InterPro" id="IPR039448">
    <property type="entry name" value="Beta_helix"/>
</dbReference>
<proteinExistence type="predicted"/>
<name>A0ABU9PC73_9ENTR</name>
<keyword evidence="3" id="KW-1185">Reference proteome</keyword>
<dbReference type="PROSITE" id="PS51318">
    <property type="entry name" value="TAT"/>
    <property type="match status" value="1"/>
</dbReference>
<comment type="caution">
    <text evidence="2">The sequence shown here is derived from an EMBL/GenBank/DDBJ whole genome shotgun (WGS) entry which is preliminary data.</text>
</comment>
<dbReference type="InterPro" id="IPR012334">
    <property type="entry name" value="Pectin_lyas_fold"/>
</dbReference>
<reference evidence="2 3" key="1">
    <citation type="submission" date="2024-04" db="EMBL/GenBank/DDBJ databases">
        <title>Draft genome assemblies of urinary isolates.</title>
        <authorList>
            <person name="Appleberry H."/>
            <person name="Kula A."/>
            <person name="Wolfe A.J."/>
            <person name="Putonti C."/>
        </authorList>
    </citation>
    <scope>NUCLEOTIDE SEQUENCE [LARGE SCALE GENOMIC DNA]</scope>
    <source>
        <strain evidence="2 3">UMB12529</strain>
    </source>
</reference>
<dbReference type="EMBL" id="JBCGEM010000037">
    <property type="protein sequence ID" value="MEM0627595.1"/>
    <property type="molecule type" value="Genomic_DNA"/>
</dbReference>
<dbReference type="RefSeq" id="WP_077253373.1">
    <property type="nucleotide sequence ID" value="NZ_CABGOK010000012.1"/>
</dbReference>
<dbReference type="SUPFAM" id="SSF51126">
    <property type="entry name" value="Pectin lyase-like"/>
    <property type="match status" value="1"/>
</dbReference>
<dbReference type="InterPro" id="IPR006311">
    <property type="entry name" value="TAT_signal"/>
</dbReference>
<protein>
    <submittedName>
        <fullName evidence="2">Right-handed parallel beta-helix repeat-containing protein</fullName>
    </submittedName>
</protein>
<organism evidence="2 3">
    <name type="scientific">Klebsiella grimontii</name>
    <dbReference type="NCBI Taxonomy" id="2058152"/>
    <lineage>
        <taxon>Bacteria</taxon>
        <taxon>Pseudomonadati</taxon>
        <taxon>Pseudomonadota</taxon>
        <taxon>Gammaproteobacteria</taxon>
        <taxon>Enterobacterales</taxon>
        <taxon>Enterobacteriaceae</taxon>
        <taxon>Klebsiella/Raoultella group</taxon>
        <taxon>Klebsiella</taxon>
    </lineage>
</organism>
<dbReference type="Gene3D" id="2.160.20.10">
    <property type="entry name" value="Single-stranded right-handed beta-helix, Pectin lyase-like"/>
    <property type="match status" value="1"/>
</dbReference>
<accession>A0ABU9PC73</accession>
<dbReference type="InterPro" id="IPR006626">
    <property type="entry name" value="PbH1"/>
</dbReference>
<dbReference type="SMART" id="SM00710">
    <property type="entry name" value="PbH1"/>
    <property type="match status" value="7"/>
</dbReference>